<sequence length="220" mass="22851">MGATKASATLRTGMAAGNAVALLSVAYAMVLGIGLLTLPSPGMAIQDPWFTAMELLILVLAPTMVALMAAIHAGAPAGRKSLALLGIVFMGMCTVITCSVHFAMLTLGRQAAFATGDWATLVFSFHWPSVAYALDILAWDVFFPLAALCAACSVPGIGLARLARRCFFASAILAFAGLVGVPMANMSARNVGIIGYAVLFPIAAFLLALHLRRTARHGAI</sequence>
<keyword evidence="1" id="KW-0812">Transmembrane</keyword>
<feature type="transmembrane region" description="Helical" evidence="1">
    <location>
        <begin position="136"/>
        <end position="159"/>
    </location>
</feature>
<accession>A0ABW0QQM4</accession>
<keyword evidence="1" id="KW-0472">Membrane</keyword>
<reference evidence="3" key="1">
    <citation type="journal article" date="2019" name="Int. J. Syst. Evol. Microbiol.">
        <title>The Global Catalogue of Microorganisms (GCM) 10K type strain sequencing project: providing services to taxonomists for standard genome sequencing and annotation.</title>
        <authorList>
            <consortium name="The Broad Institute Genomics Platform"/>
            <consortium name="The Broad Institute Genome Sequencing Center for Infectious Disease"/>
            <person name="Wu L."/>
            <person name="Ma J."/>
        </authorList>
    </citation>
    <scope>NUCLEOTIDE SEQUENCE [LARGE SCALE GENOMIC DNA]</scope>
    <source>
        <strain evidence="3">CGMCC 1.16619</strain>
    </source>
</reference>
<keyword evidence="1" id="KW-1133">Transmembrane helix</keyword>
<feature type="transmembrane region" description="Helical" evidence="1">
    <location>
        <begin position="82"/>
        <end position="104"/>
    </location>
</feature>
<proteinExistence type="predicted"/>
<protein>
    <recommendedName>
        <fullName evidence="4">DUF4386 family protein</fullName>
    </recommendedName>
</protein>
<feature type="transmembrane region" description="Helical" evidence="1">
    <location>
        <begin position="191"/>
        <end position="211"/>
    </location>
</feature>
<feature type="transmembrane region" description="Helical" evidence="1">
    <location>
        <begin position="49"/>
        <end position="70"/>
    </location>
</feature>
<evidence type="ECO:0000313" key="3">
    <source>
        <dbReference type="Proteomes" id="UP001596114"/>
    </source>
</evidence>
<feature type="transmembrane region" description="Helical" evidence="1">
    <location>
        <begin position="12"/>
        <end position="37"/>
    </location>
</feature>
<organism evidence="2 3">
    <name type="scientific">Rhodanobacter ginsengisoli</name>
    <dbReference type="NCBI Taxonomy" id="418646"/>
    <lineage>
        <taxon>Bacteria</taxon>
        <taxon>Pseudomonadati</taxon>
        <taxon>Pseudomonadota</taxon>
        <taxon>Gammaproteobacteria</taxon>
        <taxon>Lysobacterales</taxon>
        <taxon>Rhodanobacteraceae</taxon>
        <taxon>Rhodanobacter</taxon>
    </lineage>
</organism>
<evidence type="ECO:0008006" key="4">
    <source>
        <dbReference type="Google" id="ProtNLM"/>
    </source>
</evidence>
<dbReference type="RefSeq" id="WP_377320880.1">
    <property type="nucleotide sequence ID" value="NZ_JBHSNF010000003.1"/>
</dbReference>
<gene>
    <name evidence="2" type="ORF">ACFPPA_13800</name>
</gene>
<evidence type="ECO:0000313" key="2">
    <source>
        <dbReference type="EMBL" id="MFC5526811.1"/>
    </source>
</evidence>
<feature type="transmembrane region" description="Helical" evidence="1">
    <location>
        <begin position="166"/>
        <end position="185"/>
    </location>
</feature>
<evidence type="ECO:0000256" key="1">
    <source>
        <dbReference type="SAM" id="Phobius"/>
    </source>
</evidence>
<dbReference type="Proteomes" id="UP001596114">
    <property type="component" value="Unassembled WGS sequence"/>
</dbReference>
<name>A0ABW0QQM4_9GAMM</name>
<dbReference type="EMBL" id="JBHSNF010000003">
    <property type="protein sequence ID" value="MFC5526811.1"/>
    <property type="molecule type" value="Genomic_DNA"/>
</dbReference>
<keyword evidence="3" id="KW-1185">Reference proteome</keyword>
<comment type="caution">
    <text evidence="2">The sequence shown here is derived from an EMBL/GenBank/DDBJ whole genome shotgun (WGS) entry which is preliminary data.</text>
</comment>